<dbReference type="STRING" id="629680.SAMN04489751_0048"/>
<feature type="transmembrane region" description="Helical" evidence="1">
    <location>
        <begin position="7"/>
        <end position="27"/>
    </location>
</feature>
<dbReference type="EMBL" id="LT629739">
    <property type="protein sequence ID" value="SDR68351.1"/>
    <property type="molecule type" value="Genomic_DNA"/>
</dbReference>
<dbReference type="AlphaFoldDB" id="A0A1H1L199"/>
<organism evidence="2 3">
    <name type="scientific">Brevibacterium sandarakinum</name>
    <dbReference type="NCBI Taxonomy" id="629680"/>
    <lineage>
        <taxon>Bacteria</taxon>
        <taxon>Bacillati</taxon>
        <taxon>Actinomycetota</taxon>
        <taxon>Actinomycetes</taxon>
        <taxon>Micrococcales</taxon>
        <taxon>Brevibacteriaceae</taxon>
        <taxon>Brevibacterium</taxon>
    </lineage>
</organism>
<name>A0A1H1L199_BRESA</name>
<keyword evidence="1" id="KW-1133">Transmembrane helix</keyword>
<evidence type="ECO:0000313" key="2">
    <source>
        <dbReference type="EMBL" id="SDR68351.1"/>
    </source>
</evidence>
<protein>
    <submittedName>
        <fullName evidence="2">Uncharacterized protein</fullName>
    </submittedName>
</protein>
<reference evidence="2" key="1">
    <citation type="submission" date="2016-10" db="EMBL/GenBank/DDBJ databases">
        <authorList>
            <person name="Varghese N."/>
            <person name="Submissions S."/>
        </authorList>
    </citation>
    <scope>NUCLEOTIDE SEQUENCE [LARGE SCALE GENOMIC DNA]</scope>
    <source>
        <strain evidence="2">DSM 22082</strain>
    </source>
</reference>
<dbReference type="RefSeq" id="WP_092101663.1">
    <property type="nucleotide sequence ID" value="NZ_LT629739.1"/>
</dbReference>
<accession>A0A1H1L199</accession>
<proteinExistence type="predicted"/>
<keyword evidence="1" id="KW-0812">Transmembrane</keyword>
<keyword evidence="1" id="KW-0472">Membrane</keyword>
<dbReference type="Proteomes" id="UP000199700">
    <property type="component" value="Chromosome"/>
</dbReference>
<evidence type="ECO:0000313" key="3">
    <source>
        <dbReference type="Proteomes" id="UP000199700"/>
    </source>
</evidence>
<gene>
    <name evidence="2" type="ORF">SAMN04489751_0048</name>
</gene>
<evidence type="ECO:0000256" key="1">
    <source>
        <dbReference type="SAM" id="Phobius"/>
    </source>
</evidence>
<sequence>MNGSTYFTTATALTMVALLGFMAAGFFPVIVDFAFAIEAVAVILALIGLVTVAFVTVRKSLERVARQY</sequence>
<keyword evidence="3" id="KW-1185">Reference proteome</keyword>
<feature type="transmembrane region" description="Helical" evidence="1">
    <location>
        <begin position="33"/>
        <end position="57"/>
    </location>
</feature>